<proteinExistence type="predicted"/>
<reference evidence="3 4" key="1">
    <citation type="submission" date="2018-03" db="EMBL/GenBank/DDBJ databases">
        <title>Bioinformatic expansion and discovery of thiopeptide antibiotics.</title>
        <authorList>
            <person name="Schwalen C.J."/>
            <person name="Hudson G.A."/>
            <person name="Mitchell D.A."/>
        </authorList>
    </citation>
    <scope>NUCLEOTIDE SEQUENCE [LARGE SCALE GENOMIC DNA]</scope>
    <source>
        <strain evidence="3 4">NRRL 8041</strain>
    </source>
</reference>
<evidence type="ECO:0000313" key="4">
    <source>
        <dbReference type="Proteomes" id="UP000248333"/>
    </source>
</evidence>
<sequence>MRSGVAPKIVAVALAVLCAAACSSTPKAEKPDAGPPTGNRGNDGYALADTPFTRKGSVITATCSIGARAAAVSVQAWNPDGWQPLDERMFDIPASAAFTNYPGVEAVNSPLVDLCRQSTDRPSPYRLDDLEHLSPRIRALFDLGFTRMAVVFREPDGKATHAGSVASGDPQGDAVAPSGTTSNDEQNAAMAPDGRSVWFTYTNPAGEQRIGSRAVEGDQKLTDEGPAAGHELPLTVSGKPPRAIQADMVRVSPNGRRFTGFAPKVFGRIFDAADSSIALTGKSASNATLVRDCVGIVGWISDAQVLCRAPSGSFQVADAHSGDPVGASIDVVDADDGTVAEGMVVSADGKHFIAAVHIPNDPYGEPGQRPDLRVVPTNPGGEMIPISNDSLSAETVFLAWL</sequence>
<keyword evidence="4" id="KW-1185">Reference proteome</keyword>
<feature type="chain" id="PRO_5016244762" evidence="2">
    <location>
        <begin position="29"/>
        <end position="401"/>
    </location>
</feature>
<evidence type="ECO:0000256" key="2">
    <source>
        <dbReference type="SAM" id="SignalP"/>
    </source>
</evidence>
<dbReference type="OrthoDB" id="4286727at2"/>
<feature type="region of interest" description="Disordered" evidence="1">
    <location>
        <begin position="25"/>
        <end position="47"/>
    </location>
</feature>
<protein>
    <submittedName>
        <fullName evidence="3">Uncharacterized protein</fullName>
    </submittedName>
</protein>
<name>A0A318NH03_9ACTN</name>
<comment type="caution">
    <text evidence="3">The sequence shown here is derived from an EMBL/GenBank/DDBJ whole genome shotgun (WGS) entry which is preliminary data.</text>
</comment>
<dbReference type="AlphaFoldDB" id="A0A318NH03"/>
<keyword evidence="2" id="KW-0732">Signal</keyword>
<organism evidence="3 4">
    <name type="scientific">Micromonospora arborensis</name>
    <dbReference type="NCBI Taxonomy" id="2116518"/>
    <lineage>
        <taxon>Bacteria</taxon>
        <taxon>Bacillati</taxon>
        <taxon>Actinomycetota</taxon>
        <taxon>Actinomycetes</taxon>
        <taxon>Micromonosporales</taxon>
        <taxon>Micromonosporaceae</taxon>
        <taxon>Micromonospora</taxon>
    </lineage>
</organism>
<feature type="region of interest" description="Disordered" evidence="1">
    <location>
        <begin position="159"/>
        <end position="192"/>
    </location>
</feature>
<dbReference type="Proteomes" id="UP000248333">
    <property type="component" value="Unassembled WGS sequence"/>
</dbReference>
<accession>A0A318NH03</accession>
<evidence type="ECO:0000313" key="3">
    <source>
        <dbReference type="EMBL" id="PYC68521.1"/>
    </source>
</evidence>
<dbReference type="EMBL" id="PYBV01000022">
    <property type="protein sequence ID" value="PYC68521.1"/>
    <property type="molecule type" value="Genomic_DNA"/>
</dbReference>
<evidence type="ECO:0000256" key="1">
    <source>
        <dbReference type="SAM" id="MobiDB-lite"/>
    </source>
</evidence>
<gene>
    <name evidence="3" type="ORF">C7C45_18860</name>
</gene>
<feature type="signal peptide" evidence="2">
    <location>
        <begin position="1"/>
        <end position="28"/>
    </location>
</feature>